<evidence type="ECO:0000313" key="2">
    <source>
        <dbReference type="Proteomes" id="UP000822476"/>
    </source>
</evidence>
<name>A0A8S9YID3_9TREM</name>
<dbReference type="Proteomes" id="UP000822476">
    <property type="component" value="Unassembled WGS sequence"/>
</dbReference>
<organism evidence="1 2">
    <name type="scientific">Paragonimus skrjabini miyazakii</name>
    <dbReference type="NCBI Taxonomy" id="59628"/>
    <lineage>
        <taxon>Eukaryota</taxon>
        <taxon>Metazoa</taxon>
        <taxon>Spiralia</taxon>
        <taxon>Lophotrochozoa</taxon>
        <taxon>Platyhelminthes</taxon>
        <taxon>Trematoda</taxon>
        <taxon>Digenea</taxon>
        <taxon>Plagiorchiida</taxon>
        <taxon>Troglotremata</taxon>
        <taxon>Troglotrematidae</taxon>
        <taxon>Paragonimus</taxon>
    </lineage>
</organism>
<reference evidence="1" key="1">
    <citation type="submission" date="2019-07" db="EMBL/GenBank/DDBJ databases">
        <title>Annotation for the trematode Paragonimus miyazaki's.</title>
        <authorList>
            <person name="Choi Y.-J."/>
        </authorList>
    </citation>
    <scope>NUCLEOTIDE SEQUENCE</scope>
    <source>
        <strain evidence="1">Japan</strain>
    </source>
</reference>
<sequence>MLGVLRTGRIRPRKQNTYQICPQPFFTFSKHRNMIQEILHRHLKDFLQDVKISITGEITPPFVEVLNGLKDSIGVRQQKLFPRHKFIVHGIVGTTGDNEPTVMFATQTFMSKECGDDSIGVCLKNTVCFVSVMVAGLSVD</sequence>
<gene>
    <name evidence="1" type="ORF">EG68_09092</name>
</gene>
<evidence type="ECO:0000313" key="1">
    <source>
        <dbReference type="EMBL" id="KAF7252190.1"/>
    </source>
</evidence>
<protein>
    <submittedName>
        <fullName evidence="1">Uncharacterized protein</fullName>
    </submittedName>
</protein>
<proteinExistence type="predicted"/>
<dbReference type="OrthoDB" id="6228263at2759"/>
<keyword evidence="2" id="KW-1185">Reference proteome</keyword>
<dbReference type="AlphaFoldDB" id="A0A8S9YID3"/>
<comment type="caution">
    <text evidence="1">The sequence shown here is derived from an EMBL/GenBank/DDBJ whole genome shotgun (WGS) entry which is preliminary data.</text>
</comment>
<accession>A0A8S9YID3</accession>
<dbReference type="EMBL" id="JTDE01004957">
    <property type="protein sequence ID" value="KAF7252190.1"/>
    <property type="molecule type" value="Genomic_DNA"/>
</dbReference>